<name>A0A4Q0PPH9_9FLAO</name>
<proteinExistence type="predicted"/>
<gene>
    <name evidence="1" type="ORF">DSL99_1523</name>
</gene>
<evidence type="ECO:0000313" key="1">
    <source>
        <dbReference type="EMBL" id="RXG31705.1"/>
    </source>
</evidence>
<sequence>MFGKFKRIKAEKDLKNSRSELKKAIDDNITSSQTSIDDISEILADFKKHKYSKHDAFLNLCIFSDIVNIDLSILLEKLRIAEREQEKKLFARVIAVTLIDYLDNISVLIGRDCLRELKTNNMNEFIDEFKSIHKRFSKFKKEKQQPLREIRNKTLAHKSKDALELNDYLKKLDVESVYQNGLEVKKLSKEFIDLSTKVILFIADYMKAGRKL</sequence>
<dbReference type="RefSeq" id="WP_073098748.1">
    <property type="nucleotide sequence ID" value="NZ_QOVL01000006.1"/>
</dbReference>
<evidence type="ECO:0008006" key="3">
    <source>
        <dbReference type="Google" id="ProtNLM"/>
    </source>
</evidence>
<organism evidence="1 2">
    <name type="scientific">Leeuwenhoekiella marinoflava</name>
    <dbReference type="NCBI Taxonomy" id="988"/>
    <lineage>
        <taxon>Bacteria</taxon>
        <taxon>Pseudomonadati</taxon>
        <taxon>Bacteroidota</taxon>
        <taxon>Flavobacteriia</taxon>
        <taxon>Flavobacteriales</taxon>
        <taxon>Flavobacteriaceae</taxon>
        <taxon>Leeuwenhoekiella</taxon>
    </lineage>
</organism>
<protein>
    <recommendedName>
        <fullName evidence="3">HEPN AbiU2-like domain-containing protein</fullName>
    </recommendedName>
</protein>
<dbReference type="EMBL" id="QOVL01000006">
    <property type="protein sequence ID" value="RXG31705.1"/>
    <property type="molecule type" value="Genomic_DNA"/>
</dbReference>
<comment type="caution">
    <text evidence="1">The sequence shown here is derived from an EMBL/GenBank/DDBJ whole genome shotgun (WGS) entry which is preliminary data.</text>
</comment>
<dbReference type="Proteomes" id="UP000290608">
    <property type="component" value="Unassembled WGS sequence"/>
</dbReference>
<evidence type="ECO:0000313" key="2">
    <source>
        <dbReference type="Proteomes" id="UP000290608"/>
    </source>
</evidence>
<dbReference type="AlphaFoldDB" id="A0A4Q0PPH9"/>
<reference evidence="1 2" key="1">
    <citation type="submission" date="2018-07" db="EMBL/GenBank/DDBJ databases">
        <title>Leeuwenhoekiella genomics.</title>
        <authorList>
            <person name="Tahon G."/>
            <person name="Willems A."/>
        </authorList>
    </citation>
    <scope>NUCLEOTIDE SEQUENCE [LARGE SCALE GENOMIC DNA]</scope>
    <source>
        <strain evidence="1 2">LMG 1345</strain>
    </source>
</reference>
<accession>A0A4Q0PPH9</accession>